<dbReference type="GeneID" id="57090988"/>
<comment type="caution">
    <text evidence="2">The sequence shown here is derived from an EMBL/GenBank/DDBJ whole genome shotgun (WGS) entry which is preliminary data.</text>
</comment>
<dbReference type="Proteomes" id="UP000032552">
    <property type="component" value="Unassembled WGS sequence"/>
</dbReference>
<evidence type="ECO:0000313" key="3">
    <source>
        <dbReference type="Proteomes" id="UP000032552"/>
    </source>
</evidence>
<dbReference type="EMBL" id="BAYM01000008">
    <property type="protein sequence ID" value="GAN35525.1"/>
    <property type="molecule type" value="Genomic_DNA"/>
</dbReference>
<feature type="transmembrane region" description="Helical" evidence="1">
    <location>
        <begin position="12"/>
        <end position="27"/>
    </location>
</feature>
<dbReference type="AlphaFoldDB" id="A0A0C9NUC0"/>
<proteinExistence type="predicted"/>
<protein>
    <submittedName>
        <fullName evidence="2">Uncharacterized protein</fullName>
    </submittedName>
</protein>
<feature type="transmembrane region" description="Helical" evidence="1">
    <location>
        <begin position="33"/>
        <end position="51"/>
    </location>
</feature>
<reference evidence="3" key="1">
    <citation type="submission" date="2014-05" db="EMBL/GenBank/DDBJ databases">
        <title>Whole genome sequencing of Lactobacillus casei NRIC0644.</title>
        <authorList>
            <person name="Atarashi H."/>
            <person name="Yoshida Y."/>
            <person name="Fujimura S."/>
            <person name="Tanaka N."/>
            <person name="Shiwa Y."/>
            <person name="Yoshikawa H."/>
            <person name="Okada S."/>
            <person name="Nakagawa J."/>
        </authorList>
    </citation>
    <scope>NUCLEOTIDE SEQUENCE [LARGE SCALE GENOMIC DNA]</scope>
    <source>
        <strain evidence="3">NRIC0644</strain>
    </source>
</reference>
<evidence type="ECO:0000313" key="2">
    <source>
        <dbReference type="EMBL" id="GAN35525.1"/>
    </source>
</evidence>
<dbReference type="RefSeq" id="WP_003567359.1">
    <property type="nucleotide sequence ID" value="NZ_BAYM01000008.1"/>
</dbReference>
<sequence length="74" mass="8563">MNAYKQLKQPLSMWIINCCLVALLFLVPDDSSIFVYIVIDLAIVANGFDLLKKLFGLSKHADWHHNTWNRDESK</sequence>
<evidence type="ECO:0000256" key="1">
    <source>
        <dbReference type="SAM" id="Phobius"/>
    </source>
</evidence>
<keyword evidence="1" id="KW-0472">Membrane</keyword>
<keyword evidence="1" id="KW-1133">Transmembrane helix</keyword>
<name>A0A0C9NUC0_LACPA</name>
<keyword evidence="1" id="KW-0812">Transmembrane</keyword>
<gene>
    <name evidence="2" type="ORF">LC0644_0114</name>
</gene>
<accession>A0A0C9NUC0</accession>
<organism evidence="2 3">
    <name type="scientific">Lacticaseibacillus paracasei NRIC 0644</name>
    <dbReference type="NCBI Taxonomy" id="1435038"/>
    <lineage>
        <taxon>Bacteria</taxon>
        <taxon>Bacillati</taxon>
        <taxon>Bacillota</taxon>
        <taxon>Bacilli</taxon>
        <taxon>Lactobacillales</taxon>
        <taxon>Lactobacillaceae</taxon>
        <taxon>Lacticaseibacillus</taxon>
    </lineage>
</organism>